<dbReference type="SUPFAM" id="SSF50037">
    <property type="entry name" value="C-terminal domain of transcriptional repressors"/>
    <property type="match status" value="1"/>
</dbReference>
<keyword evidence="4" id="KW-1185">Reference proteome</keyword>
<evidence type="ECO:0000256" key="1">
    <source>
        <dbReference type="ARBA" id="ARBA00023004"/>
    </source>
</evidence>
<dbReference type="SMART" id="SM00899">
    <property type="entry name" value="FeoA"/>
    <property type="match status" value="1"/>
</dbReference>
<dbReference type="PANTHER" id="PTHR43151">
    <property type="entry name" value="FEOA FAMILY PROTEIN"/>
    <property type="match status" value="1"/>
</dbReference>
<dbReference type="InterPro" id="IPR053184">
    <property type="entry name" value="FeoA-like"/>
</dbReference>
<protein>
    <submittedName>
        <fullName evidence="3">Ferrous iron transport protein A</fullName>
    </submittedName>
</protein>
<sequence length="75" mass="8455">MKLNQADILRNYRITSVQEQEKIQRRLEALGILEGTKVVVLNRKHNGSTIIKVRGTRWALGNEIAEGIEVEELGG</sequence>
<feature type="domain" description="Ferrous iron transporter FeoA-like" evidence="2">
    <location>
        <begin position="1"/>
        <end position="72"/>
    </location>
</feature>
<organism evidence="3 4">
    <name type="scientific">Blautia pseudococcoides</name>
    <dbReference type="NCBI Taxonomy" id="1796616"/>
    <lineage>
        <taxon>Bacteria</taxon>
        <taxon>Bacillati</taxon>
        <taxon>Bacillota</taxon>
        <taxon>Clostridia</taxon>
        <taxon>Lachnospirales</taxon>
        <taxon>Lachnospiraceae</taxon>
        <taxon>Blautia</taxon>
    </lineage>
</organism>
<evidence type="ECO:0000313" key="4">
    <source>
        <dbReference type="Proteomes" id="UP000092574"/>
    </source>
</evidence>
<dbReference type="Proteomes" id="UP000092574">
    <property type="component" value="Chromosome"/>
</dbReference>
<name>A0A1C7IJ84_9FIRM</name>
<dbReference type="Gene3D" id="2.30.30.90">
    <property type="match status" value="1"/>
</dbReference>
<keyword evidence="1" id="KW-0408">Iron</keyword>
<gene>
    <name evidence="3" type="ORF">A4V09_23505</name>
</gene>
<dbReference type="InterPro" id="IPR008988">
    <property type="entry name" value="Transcriptional_repressor_C"/>
</dbReference>
<dbReference type="EMBL" id="CP015405">
    <property type="protein sequence ID" value="ANU78449.1"/>
    <property type="molecule type" value="Genomic_DNA"/>
</dbReference>
<accession>A0A1C7IJ84</accession>
<dbReference type="KEGG" id="byl:A4V09_23505"/>
<evidence type="ECO:0000313" key="3">
    <source>
        <dbReference type="EMBL" id="ANU78449.1"/>
    </source>
</evidence>
<dbReference type="GO" id="GO:0046914">
    <property type="term" value="F:transition metal ion binding"/>
    <property type="evidence" value="ECO:0007669"/>
    <property type="project" value="InterPro"/>
</dbReference>
<reference evidence="3" key="1">
    <citation type="submission" date="2017-04" db="EMBL/GenBank/DDBJ databases">
        <title>Complete Genome Sequences of Twelve Strains of a Stable Defined Moderately Diverse Mouse Microbiota 2 (sDMDMm2).</title>
        <authorList>
            <person name="Uchimura Y."/>
            <person name="Wyss M."/>
            <person name="Brugiroux S."/>
            <person name="Limenitakis J.P."/>
            <person name="Stecher B."/>
            <person name="McCoy K.D."/>
            <person name="Macpherson A.J."/>
        </authorList>
    </citation>
    <scope>NUCLEOTIDE SEQUENCE</scope>
    <source>
        <strain evidence="3">YL58</strain>
    </source>
</reference>
<dbReference type="Pfam" id="PF04023">
    <property type="entry name" value="FeoA"/>
    <property type="match status" value="1"/>
</dbReference>
<dbReference type="PANTHER" id="PTHR43151:SF1">
    <property type="entry name" value="SSR2333 PROTEIN"/>
    <property type="match status" value="1"/>
</dbReference>
<proteinExistence type="predicted"/>
<dbReference type="OrthoDB" id="9811076at2"/>
<dbReference type="InterPro" id="IPR007167">
    <property type="entry name" value="Fe-transptr_FeoA-like"/>
</dbReference>
<dbReference type="AlphaFoldDB" id="A0A1C7IJ84"/>
<dbReference type="RefSeq" id="WP_065544531.1">
    <property type="nucleotide sequence ID" value="NZ_CP015405.2"/>
</dbReference>
<dbReference type="InterPro" id="IPR038157">
    <property type="entry name" value="FeoA_core_dom"/>
</dbReference>
<evidence type="ECO:0000259" key="2">
    <source>
        <dbReference type="SMART" id="SM00899"/>
    </source>
</evidence>
<dbReference type="STRING" id="1796616.A4V09_23505"/>